<dbReference type="InterPro" id="IPR004827">
    <property type="entry name" value="bZIP"/>
</dbReference>
<reference evidence="22 23" key="1">
    <citation type="journal article" date="2021" name="Cell">
        <title>Tracing the genetic footprints of vertebrate landing in non-teleost ray-finned fishes.</title>
        <authorList>
            <person name="Bi X."/>
            <person name="Wang K."/>
            <person name="Yang L."/>
            <person name="Pan H."/>
            <person name="Jiang H."/>
            <person name="Wei Q."/>
            <person name="Fang M."/>
            <person name="Yu H."/>
            <person name="Zhu C."/>
            <person name="Cai Y."/>
            <person name="He Y."/>
            <person name="Gan X."/>
            <person name="Zeng H."/>
            <person name="Yu D."/>
            <person name="Zhu Y."/>
            <person name="Jiang H."/>
            <person name="Qiu Q."/>
            <person name="Yang H."/>
            <person name="Zhang Y.E."/>
            <person name="Wang W."/>
            <person name="Zhu M."/>
            <person name="He S."/>
            <person name="Zhang G."/>
        </authorList>
    </citation>
    <scope>NUCLEOTIDE SEQUENCE [LARGE SCALE GENOMIC DNA]</scope>
    <source>
        <strain evidence="22">Bchr_013</strain>
    </source>
</reference>
<protein>
    <recommendedName>
        <fullName evidence="17">ethanolamine-phosphate cytidylyltransferase</fullName>
        <ecNumber evidence="17">2.7.7.14</ecNumber>
    </recommendedName>
    <alternativeName>
        <fullName evidence="18">CTP:phosphoethanolamine cytidylyltransferase</fullName>
    </alternativeName>
</protein>
<evidence type="ECO:0000256" key="9">
    <source>
        <dbReference type="ARBA" id="ARBA00023015"/>
    </source>
</evidence>
<dbReference type="GO" id="GO:0005634">
    <property type="term" value="C:nucleus"/>
    <property type="evidence" value="ECO:0007669"/>
    <property type="project" value="UniProtKB-SubCell"/>
</dbReference>
<dbReference type="Pfam" id="PF13873">
    <property type="entry name" value="Myb_DNA-bind_5"/>
    <property type="match status" value="1"/>
</dbReference>
<evidence type="ECO:0000256" key="1">
    <source>
        <dbReference type="ARBA" id="ARBA00004123"/>
    </source>
</evidence>
<dbReference type="GO" id="GO:0006646">
    <property type="term" value="P:phosphatidylethanolamine biosynthetic process"/>
    <property type="evidence" value="ECO:0007669"/>
    <property type="project" value="InterPro"/>
</dbReference>
<dbReference type="InterPro" id="IPR044608">
    <property type="entry name" value="Ect1/PCYT2"/>
</dbReference>
<dbReference type="Pfam" id="PF03131">
    <property type="entry name" value="bZIP_Maf"/>
    <property type="match status" value="1"/>
</dbReference>
<evidence type="ECO:0000256" key="7">
    <source>
        <dbReference type="ARBA" id="ARBA00022679"/>
    </source>
</evidence>
<dbReference type="Proteomes" id="UP000886611">
    <property type="component" value="Unassembled WGS sequence"/>
</dbReference>
<keyword evidence="14" id="KW-0539">Nucleus</keyword>
<keyword evidence="7" id="KW-0808">Transferase</keyword>
<keyword evidence="9" id="KW-0805">Transcription regulation</keyword>
<evidence type="ECO:0000256" key="12">
    <source>
        <dbReference type="ARBA" id="ARBA00023163"/>
    </source>
</evidence>
<dbReference type="EC" id="2.7.7.14" evidence="17"/>
<dbReference type="SUPFAM" id="SSF52374">
    <property type="entry name" value="Nucleotidylyl transferase"/>
    <property type="match status" value="1"/>
</dbReference>
<keyword evidence="6" id="KW-0444">Lipid biosynthesis</keyword>
<dbReference type="InterPro" id="IPR014729">
    <property type="entry name" value="Rossmann-like_a/b/a_fold"/>
</dbReference>
<organism evidence="22 23">
    <name type="scientific">Polypterus senegalus</name>
    <name type="common">Senegal bichir</name>
    <dbReference type="NCBI Taxonomy" id="55291"/>
    <lineage>
        <taxon>Eukaryota</taxon>
        <taxon>Metazoa</taxon>
        <taxon>Chordata</taxon>
        <taxon>Craniata</taxon>
        <taxon>Vertebrata</taxon>
        <taxon>Euteleostomi</taxon>
        <taxon>Actinopterygii</taxon>
        <taxon>Polypteriformes</taxon>
        <taxon>Polypteridae</taxon>
        <taxon>Polypterus</taxon>
    </lineage>
</organism>
<dbReference type="PANTHER" id="PTHR45780">
    <property type="entry name" value="ETHANOLAMINE-PHOSPHATE CYTIDYLYLTRANSFERASE"/>
    <property type="match status" value="1"/>
</dbReference>
<gene>
    <name evidence="22" type="primary">Mafg</name>
    <name evidence="22" type="ORF">GTO96_0011305</name>
</gene>
<sequence length="1455" mass="165509">MEPWTQKGLNFTVAENHALLEDVRCYYSSIVGHFSSLKGREVTKICKQNIWEDITKNVNAIGAGQKRTTKQVILRWKNLKAKDLAEAKNPTTGNKPFKRGEYTYIVLDIIGGDKSEALHGIDRIEVDGEPTVTEEGGPGPPNEEEIFVINLSQVVEDEEKLKVQILLAKEQLLLTQLQQTKVRMEIQLLKAEIERAGVKREPGENGTSLTDDQLVTMSVRELNQHLRGLSKEEILQLKQRRRTLKNRGYAASCRVKRVTQKEELEKQKAELQQEVEKLALENASMKVELDALRSKYEALQNFAKTVARSPMTPARGPIASVILPCIPVKLFIMASKRSATASGAVPKCKRKMLTIAEKLTREKRIQMQNYRHEALKCENKKKNFQEDELMKRVQAVLENVKLRRAPTLNEFVRSDPIFLSMTSSEIEEKSESLNECINNETVINFEQTDPLSPLIQDDKSLTPTVRDSLGIVNEGVPVKDFKLTQLGDSAWYTKSFHGKPQIQNYREESLQTCTALEQDSSVCHNVICQDNLNNPTIFSKCESKDNAETVCHLDNEQQIFLERNKPLSGMLECFFLHSTHDTSKDTQDVFANLQQSNSVKKTMLDIQTCTFDDAVNKSKCGKPYDEINFAHNQPKEPRQLSLQNLLKMSREYRDNQRQLRTTRARGISQNKTESLSDKENNENIILQSGCKKGKDKKGSVGRVRFVSSEMSNTNDGIGAGLLCNANSYVSVGVDPTFSVHKNEPEQINIPVAVTVSHDKVVDRLYPAADTPFGILPKENHHNLNYSQVTTNDINTKIMISDMLHIAAPDLESTSFPSKIPQHLQNKCIKNFNMIPHPEFSRSPVHSKKNHSTERSSVAKPLNIFTEDEDCTATKSKAAKDFQMSRSMAKEITPMDVDLTNLKALIKDLKLNASSTLDISTNIEGQRPFYLHECSSTAFDKDTLQNENYNEHSSYHLVHKSVKKKYNEEPLVKNTLEGLVVDLLPNSVFHLRQEPLDNDSSAVVAPCTDQEHSKNTPCVGFLNKPVEVKSLWPDGLLKMPHMSMKYNPLLGRSSIQDAFVIEAKDKWSYKKEHHLKITFPRNPSLRTWTTNPSDLKTSNQFFNETSKKYSAGSIQESGEWNLNFQPSGSILTIRRIKIAAAVKGYLTRRLLQTERLMGLIRIIKVNKNKRAIQKSPCLSSATLKAREKKKDRLYDMVHYGHSNQLRQARAMEEISKHKGPPVFTQEERYKMVRAIKWVNEIVEGAPYVTTLETLDKYSCDFCVHGDDITLTVDGKDTYEEVKKAGRYRNEKTFFSYSLTILFENTDGLVTDAHNYVSVDFNLQDNSSDYQQHTDNFGKYVSEVVIGAPYAVTSDLLDHFKIDLVCHGRTEVIPDKDNSDPYEEPKKRGIFRNVNSGNSLTTDDIVQRIIKNRLQFEARNQKKEAKEMAVIQAMKKYEEKELKLQDRRNVVNEEQEN</sequence>
<evidence type="ECO:0000256" key="13">
    <source>
        <dbReference type="ARBA" id="ARBA00023209"/>
    </source>
</evidence>
<evidence type="ECO:0000256" key="3">
    <source>
        <dbReference type="ARBA" id="ARBA00008500"/>
    </source>
</evidence>
<keyword evidence="13" id="KW-0594">Phospholipid biosynthesis</keyword>
<evidence type="ECO:0000256" key="20">
    <source>
        <dbReference type="SAM" id="MobiDB-lite"/>
    </source>
</evidence>
<dbReference type="CDD" id="cd14717">
    <property type="entry name" value="bZIP_Maf_small"/>
    <property type="match status" value="1"/>
</dbReference>
<comment type="similarity">
    <text evidence="4">Belongs to the cytidylyltransferase family.</text>
</comment>
<dbReference type="NCBIfam" id="TIGR00125">
    <property type="entry name" value="cyt_tran_rel"/>
    <property type="match status" value="1"/>
</dbReference>
<dbReference type="SMART" id="SM00338">
    <property type="entry name" value="BRLZ"/>
    <property type="match status" value="1"/>
</dbReference>
<dbReference type="PROSITE" id="PS50217">
    <property type="entry name" value="BZIP"/>
    <property type="match status" value="1"/>
</dbReference>
<dbReference type="Gene3D" id="3.40.50.620">
    <property type="entry name" value="HUPs"/>
    <property type="match status" value="2"/>
</dbReference>
<dbReference type="PANTHER" id="PTHR45780:SF2">
    <property type="entry name" value="ETHANOLAMINE-PHOSPHATE CYTIDYLYLTRANSFERASE"/>
    <property type="match status" value="1"/>
</dbReference>
<evidence type="ECO:0000313" key="22">
    <source>
        <dbReference type="EMBL" id="KAG2460799.1"/>
    </source>
</evidence>
<dbReference type="EMBL" id="JAATIS010004753">
    <property type="protein sequence ID" value="KAG2460799.1"/>
    <property type="molecule type" value="Genomic_DNA"/>
</dbReference>
<dbReference type="GO" id="GO:0005737">
    <property type="term" value="C:cytoplasm"/>
    <property type="evidence" value="ECO:0007669"/>
    <property type="project" value="TreeGrafter"/>
</dbReference>
<keyword evidence="10" id="KW-0443">Lipid metabolism</keyword>
<feature type="coiled-coil region" evidence="19">
    <location>
        <begin position="254"/>
        <end position="295"/>
    </location>
</feature>
<keyword evidence="15" id="KW-1208">Phospholipid metabolism</keyword>
<evidence type="ECO:0000256" key="14">
    <source>
        <dbReference type="ARBA" id="ARBA00023242"/>
    </source>
</evidence>
<feature type="non-terminal residue" evidence="22">
    <location>
        <position position="1455"/>
    </location>
</feature>
<keyword evidence="5" id="KW-0678">Repressor</keyword>
<comment type="pathway">
    <text evidence="2">Lipid metabolism.</text>
</comment>
<keyword evidence="19" id="KW-0175">Coiled coil</keyword>
<dbReference type="Pfam" id="PF16025">
    <property type="entry name" value="CaM_bind"/>
    <property type="match status" value="1"/>
</dbReference>
<keyword evidence="23" id="KW-1185">Reference proteome</keyword>
<accession>A0A8X8BN54</accession>
<evidence type="ECO:0000256" key="5">
    <source>
        <dbReference type="ARBA" id="ARBA00022491"/>
    </source>
</evidence>
<dbReference type="GO" id="GO:0003700">
    <property type="term" value="F:DNA-binding transcription factor activity"/>
    <property type="evidence" value="ECO:0007669"/>
    <property type="project" value="InterPro"/>
</dbReference>
<evidence type="ECO:0000259" key="21">
    <source>
        <dbReference type="PROSITE" id="PS50217"/>
    </source>
</evidence>
<feature type="region of interest" description="Disordered" evidence="20">
    <location>
        <begin position="655"/>
        <end position="678"/>
    </location>
</feature>
<evidence type="ECO:0000256" key="19">
    <source>
        <dbReference type="SAM" id="Coils"/>
    </source>
</evidence>
<proteinExistence type="inferred from homology"/>
<comment type="pathway">
    <text evidence="16">Phospholipid metabolism; phosphatidylethanolamine biosynthesis; phosphatidylethanolamine from ethanolamine: step 2/3.</text>
</comment>
<evidence type="ECO:0000256" key="10">
    <source>
        <dbReference type="ARBA" id="ARBA00023098"/>
    </source>
</evidence>
<keyword evidence="8" id="KW-0548">Nucleotidyltransferase</keyword>
<evidence type="ECO:0000313" key="23">
    <source>
        <dbReference type="Proteomes" id="UP000886611"/>
    </source>
</evidence>
<evidence type="ECO:0000256" key="2">
    <source>
        <dbReference type="ARBA" id="ARBA00005189"/>
    </source>
</evidence>
<evidence type="ECO:0000256" key="4">
    <source>
        <dbReference type="ARBA" id="ARBA00010101"/>
    </source>
</evidence>
<evidence type="ECO:0000256" key="8">
    <source>
        <dbReference type="ARBA" id="ARBA00022695"/>
    </source>
</evidence>
<evidence type="ECO:0000256" key="11">
    <source>
        <dbReference type="ARBA" id="ARBA00023125"/>
    </source>
</evidence>
<name>A0A8X8BN54_POLSE</name>
<keyword evidence="12" id="KW-0804">Transcription</keyword>
<evidence type="ECO:0000256" key="15">
    <source>
        <dbReference type="ARBA" id="ARBA00023264"/>
    </source>
</evidence>
<evidence type="ECO:0000256" key="16">
    <source>
        <dbReference type="ARBA" id="ARBA00024191"/>
    </source>
</evidence>
<dbReference type="InterPro" id="IPR004826">
    <property type="entry name" value="bZIP_Maf"/>
</dbReference>
<dbReference type="GO" id="GO:0003677">
    <property type="term" value="F:DNA binding"/>
    <property type="evidence" value="ECO:0007669"/>
    <property type="project" value="UniProtKB-KW"/>
</dbReference>
<dbReference type="InterPro" id="IPR028002">
    <property type="entry name" value="Myb_DNA-bind_5"/>
</dbReference>
<dbReference type="InterPro" id="IPR008917">
    <property type="entry name" value="TF_DNA-bd_sf"/>
</dbReference>
<dbReference type="InterPro" id="IPR004821">
    <property type="entry name" value="Cyt_trans-like"/>
</dbReference>
<feature type="domain" description="BZIP" evidence="21">
    <location>
        <begin position="236"/>
        <end position="299"/>
    </location>
</feature>
<comment type="caution">
    <text evidence="22">The sequence shown here is derived from an EMBL/GenBank/DDBJ whole genome shotgun (WGS) entry which is preliminary data.</text>
</comment>
<comment type="subcellular location">
    <subcellularLocation>
        <location evidence="1">Nucleus</location>
    </subcellularLocation>
</comment>
<evidence type="ECO:0000256" key="17">
    <source>
        <dbReference type="ARBA" id="ARBA00024221"/>
    </source>
</evidence>
<feature type="non-terminal residue" evidence="22">
    <location>
        <position position="1"/>
    </location>
</feature>
<dbReference type="FunFam" id="1.20.5.170:FF:000011">
    <property type="entry name" value="Transcription factor MafG, putative"/>
    <property type="match status" value="1"/>
</dbReference>
<dbReference type="Gene3D" id="1.20.5.170">
    <property type="match status" value="1"/>
</dbReference>
<keyword evidence="11" id="KW-0238">DNA-binding</keyword>
<dbReference type="SUPFAM" id="SSF47454">
    <property type="entry name" value="A DNA-binding domain in eukaryotic transcription factors"/>
    <property type="match status" value="1"/>
</dbReference>
<dbReference type="Pfam" id="PF01467">
    <property type="entry name" value="CTP_transf_like"/>
    <property type="match status" value="1"/>
</dbReference>
<evidence type="ECO:0000256" key="6">
    <source>
        <dbReference type="ARBA" id="ARBA00022516"/>
    </source>
</evidence>
<comment type="similarity">
    <text evidence="3">Belongs to the bZIP family. Maf subfamily.</text>
</comment>
<evidence type="ECO:0000256" key="18">
    <source>
        <dbReference type="ARBA" id="ARBA00031473"/>
    </source>
</evidence>
<dbReference type="GO" id="GO:0004306">
    <property type="term" value="F:ethanolamine-phosphate cytidylyltransferase activity"/>
    <property type="evidence" value="ECO:0007669"/>
    <property type="project" value="UniProtKB-EC"/>
</dbReference>